<reference evidence="2 3" key="1">
    <citation type="submission" date="2019-06" db="EMBL/GenBank/DDBJ databases">
        <title>Sequencing the genomes of 1000 actinobacteria strains.</title>
        <authorList>
            <person name="Klenk H.-P."/>
        </authorList>
    </citation>
    <scope>NUCLEOTIDE SEQUENCE [LARGE SCALE GENOMIC DNA]</scope>
    <source>
        <strain evidence="2 3">DSM 24683</strain>
    </source>
</reference>
<keyword evidence="1" id="KW-0812">Transmembrane</keyword>
<proteinExistence type="predicted"/>
<keyword evidence="1" id="KW-1133">Transmembrane helix</keyword>
<protein>
    <submittedName>
        <fullName evidence="2">Uncharacterized protein</fullName>
    </submittedName>
</protein>
<gene>
    <name evidence="2" type="ORF">FB561_6906</name>
</gene>
<sequence>MKTGRAVMSNTLSRVLFALAVIGVVAFHSLTVEHEPVVPALSGPVVVQLPAATTYAPLSVDDVVGPWHYDAAEIPFASPVSGVEHCGVACVAFLSVSLMLLGWFARPVLISRWWPAHGRAAMAVPAVHDLGQWLVPSPAKLCVLRT</sequence>
<keyword evidence="3" id="KW-1185">Reference proteome</keyword>
<keyword evidence="1" id="KW-0472">Membrane</keyword>
<dbReference type="EMBL" id="VIVK01000003">
    <property type="protein sequence ID" value="TWD73022.1"/>
    <property type="molecule type" value="Genomic_DNA"/>
</dbReference>
<dbReference type="RefSeq" id="WP_145814235.1">
    <property type="nucleotide sequence ID" value="NZ_VIVK01000003.1"/>
</dbReference>
<accession>A0A561B2E9</accession>
<comment type="caution">
    <text evidence="2">The sequence shown here is derived from an EMBL/GenBank/DDBJ whole genome shotgun (WGS) entry which is preliminary data.</text>
</comment>
<dbReference type="Proteomes" id="UP000318380">
    <property type="component" value="Unassembled WGS sequence"/>
</dbReference>
<organism evidence="2 3">
    <name type="scientific">Kribbella amoyensis</name>
    <dbReference type="NCBI Taxonomy" id="996641"/>
    <lineage>
        <taxon>Bacteria</taxon>
        <taxon>Bacillati</taxon>
        <taxon>Actinomycetota</taxon>
        <taxon>Actinomycetes</taxon>
        <taxon>Propionibacteriales</taxon>
        <taxon>Kribbellaceae</taxon>
        <taxon>Kribbella</taxon>
    </lineage>
</organism>
<feature type="transmembrane region" description="Helical" evidence="1">
    <location>
        <begin position="12"/>
        <end position="30"/>
    </location>
</feature>
<evidence type="ECO:0000313" key="2">
    <source>
        <dbReference type="EMBL" id="TWD73022.1"/>
    </source>
</evidence>
<dbReference type="AlphaFoldDB" id="A0A561B2E9"/>
<evidence type="ECO:0000256" key="1">
    <source>
        <dbReference type="SAM" id="Phobius"/>
    </source>
</evidence>
<evidence type="ECO:0000313" key="3">
    <source>
        <dbReference type="Proteomes" id="UP000318380"/>
    </source>
</evidence>
<feature type="transmembrane region" description="Helical" evidence="1">
    <location>
        <begin position="82"/>
        <end position="105"/>
    </location>
</feature>
<name>A0A561B2E9_9ACTN</name>